<dbReference type="Proteomes" id="UP000031802">
    <property type="component" value="Unassembled WGS sequence"/>
</dbReference>
<proteinExistence type="predicted"/>
<sequence length="34" mass="4145">MCVLILFDIGQLSFASEHMRWEEKLVKHNRNRWG</sequence>
<name>A0A0B8T2E9_9SPHI</name>
<keyword evidence="2" id="KW-1185">Reference proteome</keyword>
<dbReference type="AlphaFoldDB" id="A0A0B8T2E9"/>
<evidence type="ECO:0000313" key="1">
    <source>
        <dbReference type="EMBL" id="KGE15457.1"/>
    </source>
</evidence>
<gene>
    <name evidence="1" type="ORF">DI53_0830</name>
</gene>
<reference evidence="2" key="1">
    <citation type="submission" date="2014-04" db="EMBL/GenBank/DDBJ databases">
        <title>Whole-Genome optical mapping and complete genome sequence of Sphingobacterium deserti sp. nov., a new spaces isolated from desert in the west of China.</title>
        <authorList>
            <person name="Teng C."/>
            <person name="Zhou Z."/>
            <person name="Li X."/>
            <person name="Chen M."/>
            <person name="Lin M."/>
            <person name="Wang L."/>
            <person name="Su S."/>
            <person name="Zhang C."/>
            <person name="Zhang W."/>
        </authorList>
    </citation>
    <scope>NUCLEOTIDE SEQUENCE [LARGE SCALE GENOMIC DNA]</scope>
    <source>
        <strain evidence="2">ACCC05744</strain>
    </source>
</reference>
<evidence type="ECO:0000313" key="2">
    <source>
        <dbReference type="Proteomes" id="UP000031802"/>
    </source>
</evidence>
<protein>
    <submittedName>
        <fullName evidence="1">Uncharacterized protein</fullName>
    </submittedName>
</protein>
<organism evidence="1 2">
    <name type="scientific">Sphingobacterium deserti</name>
    <dbReference type="NCBI Taxonomy" id="1229276"/>
    <lineage>
        <taxon>Bacteria</taxon>
        <taxon>Pseudomonadati</taxon>
        <taxon>Bacteroidota</taxon>
        <taxon>Sphingobacteriia</taxon>
        <taxon>Sphingobacteriales</taxon>
        <taxon>Sphingobacteriaceae</taxon>
        <taxon>Sphingobacterium</taxon>
    </lineage>
</organism>
<accession>A0A0B8T2E9</accession>
<reference evidence="1 2" key="2">
    <citation type="journal article" date="2015" name="PLoS ONE">
        <title>Whole-Genome Optical Mapping and Finished Genome Sequence of Sphingobacterium deserti sp. nov., a New Species Isolated from the Western Desert of China.</title>
        <authorList>
            <person name="Teng C."/>
            <person name="Zhou Z."/>
            <person name="Molnar I."/>
            <person name="Li X."/>
            <person name="Tang R."/>
            <person name="Chen M."/>
            <person name="Wang L."/>
            <person name="Su S."/>
            <person name="Zhang W."/>
            <person name="Lin M."/>
        </authorList>
    </citation>
    <scope>NUCLEOTIDE SEQUENCE [LARGE SCALE GENOMIC DNA]</scope>
    <source>
        <strain evidence="2">ACCC05744</strain>
    </source>
</reference>
<dbReference type="EMBL" id="JJMU01000012">
    <property type="protein sequence ID" value="KGE15457.1"/>
    <property type="molecule type" value="Genomic_DNA"/>
</dbReference>
<comment type="caution">
    <text evidence="1">The sequence shown here is derived from an EMBL/GenBank/DDBJ whole genome shotgun (WGS) entry which is preliminary data.</text>
</comment>